<gene>
    <name evidence="1" type="ORF">IWQ57_002998</name>
</gene>
<proteinExistence type="predicted"/>
<reference evidence="1" key="1">
    <citation type="submission" date="2022-07" db="EMBL/GenBank/DDBJ databases">
        <title>Phylogenomic reconstructions and comparative analyses of Kickxellomycotina fungi.</title>
        <authorList>
            <person name="Reynolds N.K."/>
            <person name="Stajich J.E."/>
            <person name="Barry K."/>
            <person name="Grigoriev I.V."/>
            <person name="Crous P."/>
            <person name="Smith M.E."/>
        </authorList>
    </citation>
    <scope>NUCLEOTIDE SEQUENCE</scope>
    <source>
        <strain evidence="1">CBS 109366</strain>
    </source>
</reference>
<organism evidence="1 2">
    <name type="scientific">Coemansia nantahalensis</name>
    <dbReference type="NCBI Taxonomy" id="2789366"/>
    <lineage>
        <taxon>Eukaryota</taxon>
        <taxon>Fungi</taxon>
        <taxon>Fungi incertae sedis</taxon>
        <taxon>Zoopagomycota</taxon>
        <taxon>Kickxellomycotina</taxon>
        <taxon>Kickxellomycetes</taxon>
        <taxon>Kickxellales</taxon>
        <taxon>Kickxellaceae</taxon>
        <taxon>Coemansia</taxon>
    </lineage>
</organism>
<accession>A0ACC1JYQ3</accession>
<comment type="caution">
    <text evidence="1">The sequence shown here is derived from an EMBL/GenBank/DDBJ whole genome shotgun (WGS) entry which is preliminary data.</text>
</comment>
<evidence type="ECO:0000313" key="1">
    <source>
        <dbReference type="EMBL" id="KAJ2769687.1"/>
    </source>
</evidence>
<dbReference type="EMBL" id="JANBUJ010000884">
    <property type="protein sequence ID" value="KAJ2769687.1"/>
    <property type="molecule type" value="Genomic_DNA"/>
</dbReference>
<evidence type="ECO:0000313" key="2">
    <source>
        <dbReference type="Proteomes" id="UP001140234"/>
    </source>
</evidence>
<keyword evidence="2" id="KW-1185">Reference proteome</keyword>
<protein>
    <submittedName>
        <fullName evidence="1">Uncharacterized protein</fullName>
    </submittedName>
</protein>
<sequence length="258" mass="28855">MDHMDGYLKAVTAELEKKNPKRVAGFKKDSAALLEMICAHFDEYECFTGESQDPHGMVAVLNHREDGVTPYFTFFKDGLKAVKVYYDIDDILAAQERVPCVLRVDLDGLGSAGSGGSSKVHRNARWALPLWMADQLNEEDCVDMGVSPVFSKRANRMYAASPESIQLRAVSQHYYQFGLLLGDLVPEIPGVLRNMYMQRVQRIARVAQQGHSLETLDFAQSLDKTEAAMLRVCQQAQGAITDWHQGKAYALRRAPAIQ</sequence>
<name>A0ACC1JYQ3_9FUNG</name>
<dbReference type="Proteomes" id="UP001140234">
    <property type="component" value="Unassembled WGS sequence"/>
</dbReference>